<evidence type="ECO:0000256" key="4">
    <source>
        <dbReference type="ARBA" id="ARBA00022692"/>
    </source>
</evidence>
<dbReference type="OrthoDB" id="8538786at2"/>
<dbReference type="CDD" id="cd13127">
    <property type="entry name" value="MATE_tuaB_like"/>
    <property type="match status" value="1"/>
</dbReference>
<accession>A0A4P9UQV1</accession>
<feature type="transmembrane region" description="Helical" evidence="7">
    <location>
        <begin position="379"/>
        <end position="399"/>
    </location>
</feature>
<protein>
    <submittedName>
        <fullName evidence="8">Lipopolysaccharide biosynthesis protein</fullName>
    </submittedName>
</protein>
<evidence type="ECO:0000313" key="8">
    <source>
        <dbReference type="EMBL" id="QCW81996.1"/>
    </source>
</evidence>
<comment type="similarity">
    <text evidence="2">Belongs to the polysaccharide synthase family.</text>
</comment>
<sequence length="491" mass="54851">MQLGTSIRSGTLWLFTGNVSQRALEFFFGIILARLLVPADFGLLVMTQVFTGFAGFIAGGGMGQALIQSKDISARHYRVVFTLQLLICSIIYGVFYYSSPYIARFLDNPIYTDLLRVSTLNFLIRPFVNISRAKLSRDMRFKSIAIISLLTLIVSSTSSIFLATQELGVWSLIYGGLIGSFLSALLFIIHSRTVPYFAYDKRLAKQLGGYGIKLTINDIIEYLRRETPNFMIGKMLDSTMLGLFNKGVSTSAIPLQTIAGSAYQTVFRALSSTQDNIDKSKYIYLRTVTLVTVYTFPFYIALIWLSEPFIMTVYGPKWQLAAIPLQIFSISRLFSCLMNTAGAVLAAHNHLGVEIILQSLALVLTAIGCWYGIQYNNLFYVSLGIIPAILFLSFTMSFFAARYIKATFKEFLTALDPAIQLNLLLATTLAIGDYFLTLYNVESNSKKYLIIQSSAGGITYALLFLYWPIKQLKSESARWKKLLKIPTANAA</sequence>
<organism evidence="8 9">
    <name type="scientific">Methylotuvimicrobium buryatense</name>
    <name type="common">Methylomicrobium buryatense</name>
    <dbReference type="NCBI Taxonomy" id="95641"/>
    <lineage>
        <taxon>Bacteria</taxon>
        <taxon>Pseudomonadati</taxon>
        <taxon>Pseudomonadota</taxon>
        <taxon>Gammaproteobacteria</taxon>
        <taxon>Methylococcales</taxon>
        <taxon>Methylococcaceae</taxon>
        <taxon>Methylotuvimicrobium</taxon>
    </lineage>
</organism>
<feature type="transmembrane region" description="Helical" evidence="7">
    <location>
        <begin position="140"/>
        <end position="163"/>
    </location>
</feature>
<reference evidence="9" key="1">
    <citation type="journal article" date="2019" name="J. Bacteriol.">
        <title>A Mutagenic Screen Identifies a TonB-Dependent Receptor Required for the Lanthanide Metal Switch in the Type I Methanotroph 'Methylotuvimicrobium buryatense' 5GB1C.</title>
        <authorList>
            <person name="Groom J.D."/>
            <person name="Ford S.M."/>
            <person name="Pesesky M.W."/>
            <person name="Lidstrom M.E."/>
        </authorList>
    </citation>
    <scope>NUCLEOTIDE SEQUENCE [LARGE SCALE GENOMIC DNA]</scope>
    <source>
        <strain evidence="9">5GB1C</strain>
    </source>
</reference>
<dbReference type="InterPro" id="IPR050833">
    <property type="entry name" value="Poly_Biosynth_Transport"/>
</dbReference>
<evidence type="ECO:0000256" key="7">
    <source>
        <dbReference type="SAM" id="Phobius"/>
    </source>
</evidence>
<dbReference type="KEGG" id="mbur:EQU24_06820"/>
<dbReference type="GO" id="GO:0005886">
    <property type="term" value="C:plasma membrane"/>
    <property type="evidence" value="ECO:0007669"/>
    <property type="project" value="UniProtKB-SubCell"/>
</dbReference>
<evidence type="ECO:0000256" key="2">
    <source>
        <dbReference type="ARBA" id="ARBA00007430"/>
    </source>
</evidence>
<feature type="transmembrane region" description="Helical" evidence="7">
    <location>
        <begin position="43"/>
        <end position="67"/>
    </location>
</feature>
<proteinExistence type="inferred from homology"/>
<dbReference type="AlphaFoldDB" id="A0A4P9UQV1"/>
<dbReference type="PANTHER" id="PTHR30250:SF10">
    <property type="entry name" value="LIPOPOLYSACCHARIDE BIOSYNTHESIS PROTEIN WZXC"/>
    <property type="match status" value="1"/>
</dbReference>
<feature type="transmembrane region" description="Helical" evidence="7">
    <location>
        <begin position="283"/>
        <end position="305"/>
    </location>
</feature>
<keyword evidence="4 7" id="KW-0812">Transmembrane</keyword>
<dbReference type="RefSeq" id="WP_017840205.1">
    <property type="nucleotide sequence ID" value="NZ_CP035467.1"/>
</dbReference>
<gene>
    <name evidence="8" type="ORF">EQU24_06820</name>
</gene>
<keyword evidence="3" id="KW-1003">Cell membrane</keyword>
<evidence type="ECO:0000256" key="6">
    <source>
        <dbReference type="ARBA" id="ARBA00023136"/>
    </source>
</evidence>
<feature type="transmembrane region" description="Helical" evidence="7">
    <location>
        <begin position="411"/>
        <end position="436"/>
    </location>
</feature>
<feature type="transmembrane region" description="Helical" evidence="7">
    <location>
        <begin position="448"/>
        <end position="469"/>
    </location>
</feature>
<keyword evidence="5 7" id="KW-1133">Transmembrane helix</keyword>
<evidence type="ECO:0000256" key="5">
    <source>
        <dbReference type="ARBA" id="ARBA00022989"/>
    </source>
</evidence>
<dbReference type="EMBL" id="CP035467">
    <property type="protein sequence ID" value="QCW81996.1"/>
    <property type="molecule type" value="Genomic_DNA"/>
</dbReference>
<evidence type="ECO:0000313" key="9">
    <source>
        <dbReference type="Proteomes" id="UP000305881"/>
    </source>
</evidence>
<name>A0A4P9UQV1_METBY</name>
<dbReference type="Pfam" id="PF13440">
    <property type="entry name" value="Polysacc_synt_3"/>
    <property type="match status" value="1"/>
</dbReference>
<dbReference type="Proteomes" id="UP000305881">
    <property type="component" value="Chromosome"/>
</dbReference>
<feature type="transmembrane region" description="Helical" evidence="7">
    <location>
        <begin position="169"/>
        <end position="189"/>
    </location>
</feature>
<dbReference type="PANTHER" id="PTHR30250">
    <property type="entry name" value="PST FAMILY PREDICTED COLANIC ACID TRANSPORTER"/>
    <property type="match status" value="1"/>
</dbReference>
<feature type="transmembrane region" description="Helical" evidence="7">
    <location>
        <begin position="355"/>
        <end position="373"/>
    </location>
</feature>
<keyword evidence="9" id="KW-1185">Reference proteome</keyword>
<keyword evidence="6 7" id="KW-0472">Membrane</keyword>
<feature type="transmembrane region" description="Helical" evidence="7">
    <location>
        <begin position="79"/>
        <end position="98"/>
    </location>
</feature>
<comment type="subcellular location">
    <subcellularLocation>
        <location evidence="1">Cell membrane</location>
        <topology evidence="1">Multi-pass membrane protein</topology>
    </subcellularLocation>
</comment>
<evidence type="ECO:0000256" key="1">
    <source>
        <dbReference type="ARBA" id="ARBA00004651"/>
    </source>
</evidence>
<evidence type="ECO:0000256" key="3">
    <source>
        <dbReference type="ARBA" id="ARBA00022475"/>
    </source>
</evidence>
<dbReference type="STRING" id="675511.GCA_000341735_01650"/>
<feature type="transmembrane region" description="Helical" evidence="7">
    <location>
        <begin position="325"/>
        <end position="348"/>
    </location>
</feature>